<proteinExistence type="predicted"/>
<dbReference type="Gene3D" id="3.40.30.10">
    <property type="entry name" value="Glutaredoxin"/>
    <property type="match status" value="1"/>
</dbReference>
<feature type="transmembrane region" description="Helical" evidence="2">
    <location>
        <begin position="185"/>
        <end position="212"/>
    </location>
</feature>
<feature type="transmembrane region" description="Helical" evidence="2">
    <location>
        <begin position="391"/>
        <end position="409"/>
    </location>
</feature>
<dbReference type="EMBL" id="CP001661">
    <property type="protein sequence ID" value="ACT20120.1"/>
    <property type="molecule type" value="Genomic_DNA"/>
</dbReference>
<dbReference type="HOGENOM" id="CLU_046133_0_0_7"/>
<evidence type="ECO:0000256" key="1">
    <source>
        <dbReference type="SAM" id="MobiDB-lite"/>
    </source>
</evidence>
<organism evidence="3">
    <name type="scientific">Geobacter sp. (strain M21)</name>
    <dbReference type="NCBI Taxonomy" id="443144"/>
    <lineage>
        <taxon>Bacteria</taxon>
        <taxon>Pseudomonadati</taxon>
        <taxon>Thermodesulfobacteriota</taxon>
        <taxon>Desulfuromonadia</taxon>
        <taxon>Geobacterales</taxon>
        <taxon>Geobacteraceae</taxon>
        <taxon>Geobacter</taxon>
    </lineage>
</organism>
<feature type="transmembrane region" description="Helical" evidence="2">
    <location>
        <begin position="421"/>
        <end position="438"/>
    </location>
</feature>
<dbReference type="eggNOG" id="COG0526">
    <property type="taxonomic scope" value="Bacteria"/>
</dbReference>
<feature type="transmembrane region" description="Helical" evidence="2">
    <location>
        <begin position="224"/>
        <end position="243"/>
    </location>
</feature>
<reference evidence="3" key="1">
    <citation type="submission" date="2009-07" db="EMBL/GenBank/DDBJ databases">
        <title>Complete sequence of Geobacter sp. M21.</title>
        <authorList>
            <consortium name="US DOE Joint Genome Institute"/>
            <person name="Lucas S."/>
            <person name="Copeland A."/>
            <person name="Lapidus A."/>
            <person name="Glavina del Rio T."/>
            <person name="Dalin E."/>
            <person name="Tice H."/>
            <person name="Bruce D."/>
            <person name="Goodwin L."/>
            <person name="Pitluck S."/>
            <person name="Saunders E."/>
            <person name="Brettin T."/>
            <person name="Detter J.C."/>
            <person name="Han C."/>
            <person name="Larimer F."/>
            <person name="Land M."/>
            <person name="Hauser L."/>
            <person name="Kyrpides N."/>
            <person name="Ovchinnikova G."/>
            <person name="Lovley D."/>
        </authorList>
    </citation>
    <scope>NUCLEOTIDE SEQUENCE [LARGE SCALE GENOMIC DNA]</scope>
    <source>
        <strain evidence="3">M21</strain>
    </source>
</reference>
<dbReference type="AlphaFoldDB" id="C6E9M0"/>
<dbReference type="PROSITE" id="PS51354">
    <property type="entry name" value="GLUTAREDOXIN_2"/>
    <property type="match status" value="1"/>
</dbReference>
<feature type="transmembrane region" description="Helical" evidence="2">
    <location>
        <begin position="310"/>
        <end position="335"/>
    </location>
</feature>
<dbReference type="OrthoDB" id="9813820at2"/>
<evidence type="ECO:0000313" key="3">
    <source>
        <dbReference type="EMBL" id="ACT20120.1"/>
    </source>
</evidence>
<protein>
    <submittedName>
        <fullName evidence="3">Uncharacterized protein</fullName>
    </submittedName>
</protein>
<keyword evidence="2" id="KW-0812">Transmembrane</keyword>
<name>C6E9M0_GEOSM</name>
<dbReference type="SUPFAM" id="SSF52833">
    <property type="entry name" value="Thioredoxin-like"/>
    <property type="match status" value="1"/>
</dbReference>
<accession>C6E9M0</accession>
<dbReference type="CDD" id="cd02947">
    <property type="entry name" value="TRX_family"/>
    <property type="match status" value="1"/>
</dbReference>
<feature type="region of interest" description="Disordered" evidence="1">
    <location>
        <begin position="1"/>
        <end position="24"/>
    </location>
</feature>
<dbReference type="KEGG" id="gem:GM21_4105"/>
<feature type="transmembrane region" description="Helical" evidence="2">
    <location>
        <begin position="249"/>
        <end position="273"/>
    </location>
</feature>
<dbReference type="STRING" id="443144.GM21_4105"/>
<sequence length="444" mass="48267">MPVTIFTSPITPIRSGRDSRRMAAPPPSLARSLRRLARFWLAACLALLLLVPPGAHAAPSETSATLYFFWGVGCPHCVKAKPFLEELKTKYPTLRVESLEVLENRENLPRLMAMARARHKEATGVPVFIVGQEMFSGFSAETAAEVEQAVRLAVQPVAPQEQAAKPAPTPSVRLPLLGPVDAQSLSLPVFTVAVALLDSFNPCAFFVLFFLLSLLIHAHSRRRMLLIGGLFVFFSGLVYFVFMAAWLNLFLITGGLPAITFAAGIVALFVGAVNVKEFFYFGQGVSLSIPEQQKPKLFARMRRLLRADSLPSLLAGTTVLALAANSYELLCTAGFPMVFTRMLTLRELSTYGYYAYLAFYCTIYALPLAVIVAIFTVKLGERKLTIWQGRVLKLVSGLMMLGLGLVLLIDPALLNNPLASAALLGGTLTTTALLAAFARKRGAG</sequence>
<keyword evidence="2" id="KW-1133">Transmembrane helix</keyword>
<feature type="transmembrane region" description="Helical" evidence="2">
    <location>
        <begin position="355"/>
        <end position="379"/>
    </location>
</feature>
<evidence type="ECO:0000256" key="2">
    <source>
        <dbReference type="SAM" id="Phobius"/>
    </source>
</evidence>
<feature type="compositionally biased region" description="Polar residues" evidence="1">
    <location>
        <begin position="1"/>
        <end position="10"/>
    </location>
</feature>
<keyword evidence="2" id="KW-0472">Membrane</keyword>
<dbReference type="InterPro" id="IPR036249">
    <property type="entry name" value="Thioredoxin-like_sf"/>
</dbReference>
<gene>
    <name evidence="3" type="ordered locus">GM21_4105</name>
</gene>